<name>W2C143_9BACT</name>
<feature type="transmembrane region" description="Helical" evidence="1">
    <location>
        <begin position="120"/>
        <end position="139"/>
    </location>
</feature>
<keyword evidence="1" id="KW-0472">Membrane</keyword>
<dbReference type="EMBL" id="AYUF01000493">
    <property type="protein sequence ID" value="ETK00934.1"/>
    <property type="molecule type" value="Genomic_DNA"/>
</dbReference>
<keyword evidence="1" id="KW-0812">Transmembrane</keyword>
<dbReference type="AlphaFoldDB" id="W2C143"/>
<feature type="transmembrane region" description="Helical" evidence="1">
    <location>
        <begin position="7"/>
        <end position="30"/>
    </location>
</feature>
<evidence type="ECO:0000313" key="2">
    <source>
        <dbReference type="EMBL" id="ETK00934.1"/>
    </source>
</evidence>
<evidence type="ECO:0000256" key="1">
    <source>
        <dbReference type="SAM" id="Phobius"/>
    </source>
</evidence>
<accession>W2C143</accession>
<comment type="caution">
    <text evidence="2">The sequence shown here is derived from an EMBL/GenBank/DDBJ whole genome shotgun (WGS) entry which is preliminary data.</text>
</comment>
<feature type="transmembrane region" description="Helical" evidence="1">
    <location>
        <begin position="88"/>
        <end position="108"/>
    </location>
</feature>
<feature type="transmembrane region" description="Helical" evidence="1">
    <location>
        <begin position="50"/>
        <end position="76"/>
    </location>
</feature>
<sequence>MIQRIQTVYLLIVAALNLLVVFMPLATVQFDGIFYSFDASGMSTMASPEALVYPTWALMALSALISLLALVTIFLFRRRMLQIRLCTFNTLLIVGFYGLFAFYLWRLAGSMDAFTFNFRIALAFPLISLILNWLAIRAIGADEMLVRSLDRLRK</sequence>
<dbReference type="Proteomes" id="UP000018837">
    <property type="component" value="Unassembled WGS sequence"/>
</dbReference>
<dbReference type="InterPro" id="IPR025635">
    <property type="entry name" value="DUF4293"/>
</dbReference>
<protein>
    <submittedName>
        <fullName evidence="2">Membrane protein</fullName>
    </submittedName>
</protein>
<dbReference type="PATRIC" id="fig|1411148.3.peg.2049"/>
<gene>
    <name evidence="2" type="ORF">N425_12380</name>
</gene>
<evidence type="ECO:0000313" key="3">
    <source>
        <dbReference type="Proteomes" id="UP000018837"/>
    </source>
</evidence>
<reference evidence="2 3" key="1">
    <citation type="submission" date="2013-11" db="EMBL/GenBank/DDBJ databases">
        <title>Single cell genomics of uncultured Tannerella BU063 (oral taxon 286).</title>
        <authorList>
            <person name="Beall C.J."/>
            <person name="Campbell A.G."/>
            <person name="Griffen A.L."/>
            <person name="Podar M."/>
            <person name="Leys E.J."/>
        </authorList>
    </citation>
    <scope>NUCLEOTIDE SEQUENCE [LARGE SCALE GENOMIC DNA]</scope>
    <source>
        <strain evidence="2">Cell 2</strain>
    </source>
</reference>
<organism evidence="2 3">
    <name type="scientific">Tannerella sp. oral taxon BU063 isolate Cell 2</name>
    <dbReference type="NCBI Taxonomy" id="1411148"/>
    <lineage>
        <taxon>Bacteria</taxon>
        <taxon>Pseudomonadati</taxon>
        <taxon>Bacteroidota</taxon>
        <taxon>Bacteroidia</taxon>
        <taxon>Bacteroidales</taxon>
        <taxon>Tannerellaceae</taxon>
        <taxon>Tannerella</taxon>
    </lineage>
</organism>
<proteinExistence type="predicted"/>
<keyword evidence="1" id="KW-1133">Transmembrane helix</keyword>
<dbReference type="Pfam" id="PF14126">
    <property type="entry name" value="DUF4293"/>
    <property type="match status" value="1"/>
</dbReference>